<feature type="transmembrane region" description="Helical" evidence="1">
    <location>
        <begin position="7"/>
        <end position="25"/>
    </location>
</feature>
<keyword evidence="1" id="KW-0472">Membrane</keyword>
<evidence type="ECO:0000259" key="2">
    <source>
        <dbReference type="Pfam" id="PF06580"/>
    </source>
</evidence>
<gene>
    <name evidence="3" type="ORF">COR50_07060</name>
</gene>
<dbReference type="Pfam" id="PF06580">
    <property type="entry name" value="His_kinase"/>
    <property type="match status" value="1"/>
</dbReference>
<dbReference type="EMBL" id="CP023777">
    <property type="protein sequence ID" value="ATL46961.1"/>
    <property type="molecule type" value="Genomic_DNA"/>
</dbReference>
<dbReference type="InterPro" id="IPR036890">
    <property type="entry name" value="HATPase_C_sf"/>
</dbReference>
<sequence>MNTTWKKIFPLIYGLWIYTCLRLVNDVISDTKFWLRPWHVTVIELVCVIITSYIIIYVIDQFAIKQRAKIIKKESKPLREFVQISLVIQLIITFTAIPLAAFTDNGLQWYDAVNIYLIPWMFSLLYYAISRGNFMIQYNYEQQLKLEKISNRQLQAELRFLRAQYHPHFLFNALNTVYFQMDENVDKAKYTIEQLSQLLRYQLYDQQNKVPIERELQHILSYIELQKQRMNEHLVLEVAFDQDLKQQEIYPLLLLPLVENAFKYVGGEYWIKIAARFQDGKLLFEVSNAVPGSIPINLKGGIGLENLKRSLSIQYPGAHSFNIIAKEDYFTASLIIDL</sequence>
<feature type="domain" description="Signal transduction histidine kinase internal region" evidence="2">
    <location>
        <begin position="156"/>
        <end position="233"/>
    </location>
</feature>
<evidence type="ECO:0000313" key="3">
    <source>
        <dbReference type="EMBL" id="ATL46961.1"/>
    </source>
</evidence>
<dbReference type="OrthoDB" id="9792992at2"/>
<dbReference type="GO" id="GO:0000155">
    <property type="term" value="F:phosphorelay sensor kinase activity"/>
    <property type="evidence" value="ECO:0007669"/>
    <property type="project" value="InterPro"/>
</dbReference>
<dbReference type="SUPFAM" id="SSF55874">
    <property type="entry name" value="ATPase domain of HSP90 chaperone/DNA topoisomerase II/histidine kinase"/>
    <property type="match status" value="1"/>
</dbReference>
<dbReference type="InterPro" id="IPR050640">
    <property type="entry name" value="Bact_2-comp_sensor_kinase"/>
</dbReference>
<organism evidence="3 4">
    <name type="scientific">Chitinophaga caeni</name>
    <dbReference type="NCBI Taxonomy" id="2029983"/>
    <lineage>
        <taxon>Bacteria</taxon>
        <taxon>Pseudomonadati</taxon>
        <taxon>Bacteroidota</taxon>
        <taxon>Chitinophagia</taxon>
        <taxon>Chitinophagales</taxon>
        <taxon>Chitinophagaceae</taxon>
        <taxon>Chitinophaga</taxon>
    </lineage>
</organism>
<dbReference type="InterPro" id="IPR010559">
    <property type="entry name" value="Sig_transdc_His_kin_internal"/>
</dbReference>
<proteinExistence type="predicted"/>
<feature type="transmembrane region" description="Helical" evidence="1">
    <location>
        <begin position="37"/>
        <end position="60"/>
    </location>
</feature>
<dbReference type="Proteomes" id="UP000220133">
    <property type="component" value="Chromosome"/>
</dbReference>
<name>A0A291QSU0_9BACT</name>
<evidence type="ECO:0000313" key="4">
    <source>
        <dbReference type="Proteomes" id="UP000220133"/>
    </source>
</evidence>
<protein>
    <recommendedName>
        <fullName evidence="2">Signal transduction histidine kinase internal region domain-containing protein</fullName>
    </recommendedName>
</protein>
<feature type="transmembrane region" description="Helical" evidence="1">
    <location>
        <begin position="81"/>
        <end position="103"/>
    </location>
</feature>
<dbReference type="PANTHER" id="PTHR34220">
    <property type="entry name" value="SENSOR HISTIDINE KINASE YPDA"/>
    <property type="match status" value="1"/>
</dbReference>
<dbReference type="KEGG" id="cbae:COR50_07060"/>
<dbReference type="PANTHER" id="PTHR34220:SF7">
    <property type="entry name" value="SENSOR HISTIDINE KINASE YPDA"/>
    <property type="match status" value="1"/>
</dbReference>
<dbReference type="AlphaFoldDB" id="A0A291QSU0"/>
<feature type="transmembrane region" description="Helical" evidence="1">
    <location>
        <begin position="109"/>
        <end position="129"/>
    </location>
</feature>
<dbReference type="GO" id="GO:0016020">
    <property type="term" value="C:membrane"/>
    <property type="evidence" value="ECO:0007669"/>
    <property type="project" value="InterPro"/>
</dbReference>
<keyword evidence="1" id="KW-0812">Transmembrane</keyword>
<accession>A0A291QSU0</accession>
<keyword evidence="1" id="KW-1133">Transmembrane helix</keyword>
<keyword evidence="4" id="KW-1185">Reference proteome</keyword>
<evidence type="ECO:0000256" key="1">
    <source>
        <dbReference type="SAM" id="Phobius"/>
    </source>
</evidence>
<reference evidence="3 4" key="1">
    <citation type="submission" date="2017-10" db="EMBL/GenBank/DDBJ databases">
        <title>Paenichitinophaga pekingensis gen. nov., sp. nov., isolated from activated sludge.</title>
        <authorList>
            <person name="Jin D."/>
            <person name="Kong X."/>
            <person name="Deng Y."/>
            <person name="Bai Z."/>
        </authorList>
    </citation>
    <scope>NUCLEOTIDE SEQUENCE [LARGE SCALE GENOMIC DNA]</scope>
    <source>
        <strain evidence="3 4">13</strain>
    </source>
</reference>
<dbReference type="RefSeq" id="WP_098193346.1">
    <property type="nucleotide sequence ID" value="NZ_CP023777.1"/>
</dbReference>